<dbReference type="InterPro" id="IPR036192">
    <property type="entry name" value="Cell_div_ZapA-like_sf"/>
</dbReference>
<accession>A0AAC9FP35</accession>
<comment type="subcellular location">
    <subcellularLocation>
        <location evidence="1">Cytoplasm</location>
    </subcellularLocation>
</comment>
<reference evidence="11" key="1">
    <citation type="submission" date="2015-06" db="EMBL/GenBank/DDBJ databases">
        <title>Salimicrobium jeotgali MJ3, isolated from Myulchi jeot, a traditional Korean fermented seafood.</title>
        <authorList>
            <person name="Kim K.H."/>
            <person name="Jeon C.O."/>
            <person name="Jin H.M."/>
        </authorList>
    </citation>
    <scope>NUCLEOTIDE SEQUENCE [LARGE SCALE GENOMIC DNA]</scope>
    <source>
        <strain evidence="11">MJ3</strain>
    </source>
</reference>
<keyword evidence="6" id="KW-0131">Cell cycle</keyword>
<evidence type="ECO:0000256" key="6">
    <source>
        <dbReference type="ARBA" id="ARBA00023306"/>
    </source>
</evidence>
<dbReference type="GO" id="GO:0030428">
    <property type="term" value="C:cell septum"/>
    <property type="evidence" value="ECO:0007669"/>
    <property type="project" value="TreeGrafter"/>
</dbReference>
<evidence type="ECO:0000256" key="3">
    <source>
        <dbReference type="ARBA" id="ARBA00022490"/>
    </source>
</evidence>
<comment type="function">
    <text evidence="7">Activator of cell division through the inhibition of FtsZ GTPase activity, therefore promoting FtsZ assembly into bundles of protofilaments necessary for the formation of the division Z ring. It is recruited early at mid-cell but it is not essential for cell division.</text>
</comment>
<dbReference type="PANTHER" id="PTHR34981">
    <property type="entry name" value="CELL DIVISION PROTEIN ZAPA"/>
    <property type="match status" value="1"/>
</dbReference>
<evidence type="ECO:0000313" key="11">
    <source>
        <dbReference type="Proteomes" id="UP000092654"/>
    </source>
</evidence>
<organism evidence="10 11">
    <name type="scientific">Salimicrobium jeotgali</name>
    <dbReference type="NCBI Taxonomy" id="1230341"/>
    <lineage>
        <taxon>Bacteria</taxon>
        <taxon>Bacillati</taxon>
        <taxon>Bacillota</taxon>
        <taxon>Bacilli</taxon>
        <taxon>Bacillales</taxon>
        <taxon>Bacillaceae</taxon>
        <taxon>Salimicrobium</taxon>
    </lineage>
</organism>
<protein>
    <recommendedName>
        <fullName evidence="2">Cell division protein ZapA</fullName>
    </recommendedName>
    <alternativeName>
        <fullName evidence="9">Z ring-associated protein ZapA</fullName>
    </alternativeName>
</protein>
<comment type="subunit">
    <text evidence="8">Homodimer. Interacts with FtsZ.</text>
</comment>
<dbReference type="PANTHER" id="PTHR34981:SF1">
    <property type="entry name" value="CELL DIVISION PROTEIN ZAPA"/>
    <property type="match status" value="1"/>
</dbReference>
<dbReference type="GO" id="GO:0043093">
    <property type="term" value="P:FtsZ-dependent cytokinesis"/>
    <property type="evidence" value="ECO:0007669"/>
    <property type="project" value="TreeGrafter"/>
</dbReference>
<proteinExistence type="predicted"/>
<evidence type="ECO:0000256" key="7">
    <source>
        <dbReference type="ARBA" id="ARBA00024910"/>
    </source>
</evidence>
<evidence type="ECO:0000256" key="5">
    <source>
        <dbReference type="ARBA" id="ARBA00023210"/>
    </source>
</evidence>
<dbReference type="EMBL" id="CP011361">
    <property type="protein sequence ID" value="ANC70216.1"/>
    <property type="molecule type" value="Genomic_DNA"/>
</dbReference>
<evidence type="ECO:0000256" key="1">
    <source>
        <dbReference type="ARBA" id="ARBA00004496"/>
    </source>
</evidence>
<name>A0AAC9FP35_9BACI</name>
<keyword evidence="5" id="KW-0717">Septation</keyword>
<evidence type="ECO:0000256" key="9">
    <source>
        <dbReference type="ARBA" id="ARBA00033158"/>
    </source>
</evidence>
<keyword evidence="4 10" id="KW-0132">Cell division</keyword>
<dbReference type="AlphaFoldDB" id="A0AAC9FP35"/>
<evidence type="ECO:0000256" key="2">
    <source>
        <dbReference type="ARBA" id="ARBA00015195"/>
    </source>
</evidence>
<evidence type="ECO:0000313" key="10">
    <source>
        <dbReference type="EMBL" id="ANC70216.1"/>
    </source>
</evidence>
<gene>
    <name evidence="10" type="ORF">AAV35_004810</name>
</gene>
<dbReference type="Gene3D" id="6.10.250.790">
    <property type="match status" value="1"/>
</dbReference>
<evidence type="ECO:0000256" key="8">
    <source>
        <dbReference type="ARBA" id="ARBA00026068"/>
    </source>
</evidence>
<dbReference type="GO" id="GO:0005829">
    <property type="term" value="C:cytosol"/>
    <property type="evidence" value="ECO:0007669"/>
    <property type="project" value="TreeGrafter"/>
</dbReference>
<dbReference type="InterPro" id="IPR007838">
    <property type="entry name" value="Cell_div_ZapA-like"/>
</dbReference>
<dbReference type="InterPro" id="IPR053712">
    <property type="entry name" value="Bac_CellDiv_Activator"/>
</dbReference>
<sequence>MDVSQSDKGKVKTTVEIYNRSYTIVGNEDDRHVREVAGRVDGTMRGIIENNPRLDTAKLAVLTAVNTMSDYIKLKKDYDELMSYIQKLEKEAGD</sequence>
<keyword evidence="3" id="KW-0963">Cytoplasm</keyword>
<dbReference type="GO" id="GO:0032153">
    <property type="term" value="C:cell division site"/>
    <property type="evidence" value="ECO:0007669"/>
    <property type="project" value="TreeGrafter"/>
</dbReference>
<dbReference type="SUPFAM" id="SSF102829">
    <property type="entry name" value="Cell division protein ZapA-like"/>
    <property type="match status" value="1"/>
</dbReference>
<dbReference type="Proteomes" id="UP000092654">
    <property type="component" value="Chromosome"/>
</dbReference>
<dbReference type="GO" id="GO:0000921">
    <property type="term" value="P:septin ring assembly"/>
    <property type="evidence" value="ECO:0007669"/>
    <property type="project" value="TreeGrafter"/>
</dbReference>
<dbReference type="KEGG" id="sje:AAV35_004810"/>
<dbReference type="Pfam" id="PF05164">
    <property type="entry name" value="ZapA"/>
    <property type="match status" value="1"/>
</dbReference>
<dbReference type="NCBIfam" id="NF010724">
    <property type="entry name" value="PRK14126.1"/>
    <property type="match status" value="1"/>
</dbReference>
<evidence type="ECO:0000256" key="4">
    <source>
        <dbReference type="ARBA" id="ARBA00022618"/>
    </source>
</evidence>
<dbReference type="GO" id="GO:0000917">
    <property type="term" value="P:division septum assembly"/>
    <property type="evidence" value="ECO:0007669"/>
    <property type="project" value="UniProtKB-KW"/>
</dbReference>